<evidence type="ECO:0000256" key="1">
    <source>
        <dbReference type="SAM" id="MobiDB-lite"/>
    </source>
</evidence>
<dbReference type="EMBL" id="LVYI01000002">
    <property type="protein sequence ID" value="OAP62928.1"/>
    <property type="molecule type" value="Genomic_DNA"/>
</dbReference>
<protein>
    <submittedName>
        <fullName evidence="3">Uncharacterized protein</fullName>
    </submittedName>
</protein>
<dbReference type="GeneID" id="30006325"/>
<feature type="transmembrane region" description="Helical" evidence="2">
    <location>
        <begin position="33"/>
        <end position="49"/>
    </location>
</feature>
<keyword evidence="4" id="KW-1185">Reference proteome</keyword>
<accession>A0A178ZSZ1</accession>
<dbReference type="AlphaFoldDB" id="A0A178ZSZ1"/>
<gene>
    <name evidence="3" type="ORF">AYL99_02155</name>
</gene>
<feature type="region of interest" description="Disordered" evidence="1">
    <location>
        <begin position="1"/>
        <end position="23"/>
    </location>
</feature>
<name>A0A178ZSZ1_9EURO</name>
<keyword evidence="2" id="KW-0812">Transmembrane</keyword>
<organism evidence="3 4">
    <name type="scientific">Fonsecaea erecta</name>
    <dbReference type="NCBI Taxonomy" id="1367422"/>
    <lineage>
        <taxon>Eukaryota</taxon>
        <taxon>Fungi</taxon>
        <taxon>Dikarya</taxon>
        <taxon>Ascomycota</taxon>
        <taxon>Pezizomycotina</taxon>
        <taxon>Eurotiomycetes</taxon>
        <taxon>Chaetothyriomycetidae</taxon>
        <taxon>Chaetothyriales</taxon>
        <taxon>Herpotrichiellaceae</taxon>
        <taxon>Fonsecaea</taxon>
    </lineage>
</organism>
<dbReference type="RefSeq" id="XP_018696295.1">
    <property type="nucleotide sequence ID" value="XM_018833671.1"/>
</dbReference>
<evidence type="ECO:0000313" key="3">
    <source>
        <dbReference type="EMBL" id="OAP62928.1"/>
    </source>
</evidence>
<dbReference type="Proteomes" id="UP000078343">
    <property type="component" value="Unassembled WGS sequence"/>
</dbReference>
<evidence type="ECO:0000256" key="2">
    <source>
        <dbReference type="SAM" id="Phobius"/>
    </source>
</evidence>
<keyword evidence="2" id="KW-0472">Membrane</keyword>
<reference evidence="3 4" key="1">
    <citation type="submission" date="2016-04" db="EMBL/GenBank/DDBJ databases">
        <title>Draft genome of Fonsecaea erecta CBS 125763.</title>
        <authorList>
            <person name="Weiss V.A."/>
            <person name="Vicente V.A."/>
            <person name="Raittz R.T."/>
            <person name="Moreno L.F."/>
            <person name="De Souza E.M."/>
            <person name="Pedrosa F.O."/>
            <person name="Steffens M.B."/>
            <person name="Faoro H."/>
            <person name="Tadra-Sfeir M.Z."/>
            <person name="Najafzadeh M.J."/>
            <person name="Felipe M.S."/>
            <person name="Teixeira M."/>
            <person name="Sun J."/>
            <person name="Xi L."/>
            <person name="Gomes R."/>
            <person name="De Azevedo C.M."/>
            <person name="Salgado C.G."/>
            <person name="Da Silva M.B."/>
            <person name="Nascimento M.F."/>
            <person name="Queiroz-Telles F."/>
            <person name="Attili D.S."/>
            <person name="Gorbushina A."/>
        </authorList>
    </citation>
    <scope>NUCLEOTIDE SEQUENCE [LARGE SCALE GENOMIC DNA]</scope>
    <source>
        <strain evidence="3 4">CBS 125763</strain>
    </source>
</reference>
<dbReference type="OrthoDB" id="4158312at2759"/>
<proteinExistence type="predicted"/>
<comment type="caution">
    <text evidence="3">The sequence shown here is derived from an EMBL/GenBank/DDBJ whole genome shotgun (WGS) entry which is preliminary data.</text>
</comment>
<keyword evidence="2" id="KW-1133">Transmembrane helix</keyword>
<evidence type="ECO:0000313" key="4">
    <source>
        <dbReference type="Proteomes" id="UP000078343"/>
    </source>
</evidence>
<sequence length="101" mass="11571">MPQQQASTPPNSHPQSSIPGYRPGPYLTRSKKFFLAAVIFIPVASYLWLRRLESQSRDRTRLLEEEGRRNWIQAEKEKQRYLASRKDRDLSVAVGRSGGGV</sequence>
<feature type="compositionally biased region" description="Polar residues" evidence="1">
    <location>
        <begin position="1"/>
        <end position="18"/>
    </location>
</feature>